<dbReference type="STRING" id="324925.Ppha_2046"/>
<dbReference type="eggNOG" id="COG3550">
    <property type="taxonomic scope" value="Bacteria"/>
</dbReference>
<dbReference type="OrthoDB" id="9805913at2"/>
<dbReference type="RefSeq" id="WP_012508732.1">
    <property type="nucleotide sequence ID" value="NC_011060.1"/>
</dbReference>
<evidence type="ECO:0000256" key="3">
    <source>
        <dbReference type="ARBA" id="ARBA00022777"/>
    </source>
</evidence>
<reference evidence="5 6" key="1">
    <citation type="submission" date="2008-06" db="EMBL/GenBank/DDBJ databases">
        <title>Complete sequence of Pelodictyon phaeoclathratiforme BU-1.</title>
        <authorList>
            <consortium name="US DOE Joint Genome Institute"/>
            <person name="Lucas S."/>
            <person name="Copeland A."/>
            <person name="Lapidus A."/>
            <person name="Glavina del Rio T."/>
            <person name="Dalin E."/>
            <person name="Tice H."/>
            <person name="Bruce D."/>
            <person name="Goodwin L."/>
            <person name="Pitluck S."/>
            <person name="Schmutz J."/>
            <person name="Larimer F."/>
            <person name="Land M."/>
            <person name="Hauser L."/>
            <person name="Kyrpides N."/>
            <person name="Mikhailova N."/>
            <person name="Liu Z."/>
            <person name="Li T."/>
            <person name="Zhao F."/>
            <person name="Overmann J."/>
            <person name="Bryant D.A."/>
            <person name="Richardson P."/>
        </authorList>
    </citation>
    <scope>NUCLEOTIDE SEQUENCE [LARGE SCALE GENOMIC DNA]</scope>
    <source>
        <strain evidence="6">DSM 5477 / BU-1</strain>
    </source>
</reference>
<dbReference type="Proteomes" id="UP000002724">
    <property type="component" value="Chromosome"/>
</dbReference>
<keyword evidence="2" id="KW-0808">Transferase</keyword>
<accession>B4SCP8</accession>
<evidence type="ECO:0000259" key="4">
    <source>
        <dbReference type="Pfam" id="PF07804"/>
    </source>
</evidence>
<protein>
    <submittedName>
        <fullName evidence="5">HipA domain protein</fullName>
    </submittedName>
</protein>
<dbReference type="Gene3D" id="1.10.1070.20">
    <property type="match status" value="1"/>
</dbReference>
<gene>
    <name evidence="5" type="ordered locus">Ppha_2046</name>
</gene>
<dbReference type="GO" id="GO:0005829">
    <property type="term" value="C:cytosol"/>
    <property type="evidence" value="ECO:0007669"/>
    <property type="project" value="TreeGrafter"/>
</dbReference>
<keyword evidence="3" id="KW-0418">Kinase</keyword>
<evidence type="ECO:0000256" key="2">
    <source>
        <dbReference type="ARBA" id="ARBA00022679"/>
    </source>
</evidence>
<feature type="domain" description="HipA-like C-terminal" evidence="4">
    <location>
        <begin position="14"/>
        <end position="214"/>
    </location>
</feature>
<evidence type="ECO:0000256" key="1">
    <source>
        <dbReference type="ARBA" id="ARBA00010164"/>
    </source>
</evidence>
<sequence length="251" mass="27883">MGYSSCCWLTGTVKGATHIVKGWNNNEYPHLAANEFFCMNAARRSGLEVPEFTLSENNQFLIVKRFDLTEEGQYLGFEDFCSLNGIGTAEKYDGSYEKLAKRIRQFVSPELQASALEAYFRSLSLSCIVRNGDAHLKNFGVLYTASNKPVRLAPTYDIVSTTAYIKKDTLALTLDGSKRFPTAKKLIAFAKMHCNLQPAKAKLIIEEVADAVAETVAGLRQHTLDFSDFKPVGEAMLREWNEGLTAIGQNS</sequence>
<organism evidence="5 6">
    <name type="scientific">Pelodictyon phaeoclathratiforme (strain DSM 5477 / BU-1)</name>
    <dbReference type="NCBI Taxonomy" id="324925"/>
    <lineage>
        <taxon>Bacteria</taxon>
        <taxon>Pseudomonadati</taxon>
        <taxon>Chlorobiota</taxon>
        <taxon>Chlorobiia</taxon>
        <taxon>Chlorobiales</taxon>
        <taxon>Chlorobiaceae</taxon>
        <taxon>Chlorobium/Pelodictyon group</taxon>
        <taxon>Pelodictyon</taxon>
    </lineage>
</organism>
<dbReference type="HOGENOM" id="CLU_1106332_0_0_10"/>
<comment type="similarity">
    <text evidence="1">Belongs to the HipA Ser/Thr kinase family.</text>
</comment>
<dbReference type="Pfam" id="PF07804">
    <property type="entry name" value="HipA_C"/>
    <property type="match status" value="1"/>
</dbReference>
<name>B4SCP8_PELPB</name>
<proteinExistence type="inferred from homology"/>
<dbReference type="AlphaFoldDB" id="B4SCP8"/>
<evidence type="ECO:0000313" key="5">
    <source>
        <dbReference type="EMBL" id="ACF44253.1"/>
    </source>
</evidence>
<dbReference type="GO" id="GO:0004674">
    <property type="term" value="F:protein serine/threonine kinase activity"/>
    <property type="evidence" value="ECO:0007669"/>
    <property type="project" value="TreeGrafter"/>
</dbReference>
<dbReference type="PANTHER" id="PTHR37419:SF1">
    <property type="entry name" value="SERINE_THREONINE-PROTEIN KINASE TOXIN HIPA"/>
    <property type="match status" value="1"/>
</dbReference>
<dbReference type="PANTHER" id="PTHR37419">
    <property type="entry name" value="SERINE/THREONINE-PROTEIN KINASE TOXIN HIPA"/>
    <property type="match status" value="1"/>
</dbReference>
<dbReference type="InterPro" id="IPR012893">
    <property type="entry name" value="HipA-like_C"/>
</dbReference>
<dbReference type="InterPro" id="IPR052028">
    <property type="entry name" value="HipA_Ser/Thr_kinase"/>
</dbReference>
<dbReference type="EMBL" id="CP001110">
    <property type="protein sequence ID" value="ACF44253.1"/>
    <property type="molecule type" value="Genomic_DNA"/>
</dbReference>
<keyword evidence="6" id="KW-1185">Reference proteome</keyword>
<evidence type="ECO:0000313" key="6">
    <source>
        <dbReference type="Proteomes" id="UP000002724"/>
    </source>
</evidence>
<dbReference type="KEGG" id="pph:Ppha_2046"/>